<proteinExistence type="predicted"/>
<dbReference type="InterPro" id="IPR050275">
    <property type="entry name" value="PGM_Phosphatase"/>
</dbReference>
<name>A0A7S1KKC7_9ALVE</name>
<evidence type="ECO:0000313" key="2">
    <source>
        <dbReference type="EMBL" id="CAD9075091.1"/>
    </source>
</evidence>
<feature type="transmembrane region" description="Helical" evidence="1">
    <location>
        <begin position="21"/>
        <end position="42"/>
    </location>
</feature>
<sequence length="434" mass="48240">MPKRAATVLRKLLLIYRQFRACPTMLSLFSWILLGGSAYLFFSSMSIFFADPAFRGFKGGDTKRDHGEHPLSFLNRFIALLRVYVKVLRQMLQVFLFKAYHVAYAVAFMLLSAEGKSKPKKVAPLMDGAAEPQKVESKTMIFFRHGESQWNYCFNRGFFNLSFPFRLLSSLYYEFILGFHLDSVFVDAPLSELGIRQSCEVRDFLTKGGTPASPATGVDGWTPLALDETIVPILKGTGGPPSVLVASNLRRALSTTLISFGERLSRSNEKILIHSALQEHTRNIDGISLAFPGDAPPTSLLESSLEALGVRNLYLTRLDASLNHGNKPIRSRVTKRLQSFAEWVFAYRPSVNGEEGISGTSGGPEVVIVGGHSGWFRHFFRAYMPGDVDHVAKRKKIVNGGMVRFTLQKRIIGEGVDYHIDPASVAVIYGGFAK</sequence>
<dbReference type="GO" id="GO:0016791">
    <property type="term" value="F:phosphatase activity"/>
    <property type="evidence" value="ECO:0007669"/>
    <property type="project" value="TreeGrafter"/>
</dbReference>
<dbReference type="InterPro" id="IPR029033">
    <property type="entry name" value="His_PPase_superfam"/>
</dbReference>
<evidence type="ECO:0000256" key="1">
    <source>
        <dbReference type="SAM" id="Phobius"/>
    </source>
</evidence>
<dbReference type="GO" id="GO:0005829">
    <property type="term" value="C:cytosol"/>
    <property type="evidence" value="ECO:0007669"/>
    <property type="project" value="TreeGrafter"/>
</dbReference>
<dbReference type="AlphaFoldDB" id="A0A7S1KKC7"/>
<keyword evidence="1" id="KW-0472">Membrane</keyword>
<gene>
    <name evidence="2" type="ORF">VBRA1451_LOCUS30179</name>
</gene>
<accession>A0A7S1KKC7</accession>
<dbReference type="PANTHER" id="PTHR48100">
    <property type="entry name" value="BROAD-SPECIFICITY PHOSPHATASE YOR283W-RELATED"/>
    <property type="match status" value="1"/>
</dbReference>
<dbReference type="EMBL" id="HBGB01051543">
    <property type="protein sequence ID" value="CAD9075091.1"/>
    <property type="molecule type" value="Transcribed_RNA"/>
</dbReference>
<protein>
    <submittedName>
        <fullName evidence="2">Uncharacterized protein</fullName>
    </submittedName>
</protein>
<organism evidence="2">
    <name type="scientific">Vitrella brassicaformis</name>
    <dbReference type="NCBI Taxonomy" id="1169539"/>
    <lineage>
        <taxon>Eukaryota</taxon>
        <taxon>Sar</taxon>
        <taxon>Alveolata</taxon>
        <taxon>Colpodellida</taxon>
        <taxon>Vitrellaceae</taxon>
        <taxon>Vitrella</taxon>
    </lineage>
</organism>
<keyword evidence="1" id="KW-0812">Transmembrane</keyword>
<reference evidence="2" key="1">
    <citation type="submission" date="2021-01" db="EMBL/GenBank/DDBJ databases">
        <authorList>
            <person name="Corre E."/>
            <person name="Pelletier E."/>
            <person name="Niang G."/>
            <person name="Scheremetjew M."/>
            <person name="Finn R."/>
            <person name="Kale V."/>
            <person name="Holt S."/>
            <person name="Cochrane G."/>
            <person name="Meng A."/>
            <person name="Brown T."/>
            <person name="Cohen L."/>
        </authorList>
    </citation>
    <scope>NUCLEOTIDE SEQUENCE</scope>
    <source>
        <strain evidence="2">CCMP3346</strain>
    </source>
</reference>
<dbReference type="PANTHER" id="PTHR48100:SF33">
    <property type="entry name" value="PEPTIDASE S54 RHOMBOID DOMAIN-CONTAINING PROTEIN"/>
    <property type="match status" value="1"/>
</dbReference>
<keyword evidence="1" id="KW-1133">Transmembrane helix</keyword>
<dbReference type="Gene3D" id="3.40.50.1240">
    <property type="entry name" value="Phosphoglycerate mutase-like"/>
    <property type="match status" value="1"/>
</dbReference>
<dbReference type="SUPFAM" id="SSF53254">
    <property type="entry name" value="Phosphoglycerate mutase-like"/>
    <property type="match status" value="1"/>
</dbReference>